<organism evidence="2">
    <name type="scientific">marine sediment metagenome</name>
    <dbReference type="NCBI Taxonomy" id="412755"/>
    <lineage>
        <taxon>unclassified sequences</taxon>
        <taxon>metagenomes</taxon>
        <taxon>ecological metagenomes</taxon>
    </lineage>
</organism>
<name>X1GJC4_9ZZZZ</name>
<dbReference type="EMBL" id="BARU01013105">
    <property type="protein sequence ID" value="GAH33098.1"/>
    <property type="molecule type" value="Genomic_DNA"/>
</dbReference>
<accession>X1GJC4</accession>
<sequence>RGAKVVYEESLSIRRHLVDLDKSNSHWAQNVSLSLRKINALEREEKHHSAAATTLENSIAVDSQSVTGDETSSQSKDGLSRRCQTN</sequence>
<evidence type="ECO:0000256" key="1">
    <source>
        <dbReference type="SAM" id="MobiDB-lite"/>
    </source>
</evidence>
<proteinExistence type="predicted"/>
<feature type="non-terminal residue" evidence="2">
    <location>
        <position position="1"/>
    </location>
</feature>
<evidence type="ECO:0000313" key="2">
    <source>
        <dbReference type="EMBL" id="GAH33098.1"/>
    </source>
</evidence>
<dbReference type="AlphaFoldDB" id="X1GJC4"/>
<reference evidence="2" key="1">
    <citation type="journal article" date="2014" name="Front. Microbiol.">
        <title>High frequency of phylogenetically diverse reductive dehalogenase-homologous genes in deep subseafloor sedimentary metagenomes.</title>
        <authorList>
            <person name="Kawai M."/>
            <person name="Futagami T."/>
            <person name="Toyoda A."/>
            <person name="Takaki Y."/>
            <person name="Nishi S."/>
            <person name="Hori S."/>
            <person name="Arai W."/>
            <person name="Tsubouchi T."/>
            <person name="Morono Y."/>
            <person name="Uchiyama I."/>
            <person name="Ito T."/>
            <person name="Fujiyama A."/>
            <person name="Inagaki F."/>
            <person name="Takami H."/>
        </authorList>
    </citation>
    <scope>NUCLEOTIDE SEQUENCE</scope>
    <source>
        <strain evidence="2">Expedition CK06-06</strain>
    </source>
</reference>
<comment type="caution">
    <text evidence="2">The sequence shown here is derived from an EMBL/GenBank/DDBJ whole genome shotgun (WGS) entry which is preliminary data.</text>
</comment>
<feature type="region of interest" description="Disordered" evidence="1">
    <location>
        <begin position="61"/>
        <end position="86"/>
    </location>
</feature>
<gene>
    <name evidence="2" type="ORF">S03H2_23845</name>
</gene>
<protein>
    <submittedName>
        <fullName evidence="2">Uncharacterized protein</fullName>
    </submittedName>
</protein>